<proteinExistence type="predicted"/>
<name>A0AAD6C5C0_9EURO</name>
<keyword evidence="2" id="KW-1185">Reference proteome</keyword>
<sequence>MTSPRPWFDCGATRGHYERGSIIIADDGTRWEILERLSRTNSREEQTSSVSSVPSYATLKLRCVKSSINLTPSEKGRTKAFILHAGTEFDDPNTRAAQAVPIFQPNDLSAYRTLGGHPTTSKFTPKLLGSKVSVQEPLGIIPGGFLTFIGFLWAMEPETQLDIGICRRTSVLKSENSLKVILTYWIGYILYCWYLAKVYLCPPLSLEFHDREIKDMPWTEAWLPAWDLVKTPPQNWWARFDWDGNITCWTY</sequence>
<organism evidence="1 2">
    <name type="scientific">Penicillium daleae</name>
    <dbReference type="NCBI Taxonomy" id="63821"/>
    <lineage>
        <taxon>Eukaryota</taxon>
        <taxon>Fungi</taxon>
        <taxon>Dikarya</taxon>
        <taxon>Ascomycota</taxon>
        <taxon>Pezizomycotina</taxon>
        <taxon>Eurotiomycetes</taxon>
        <taxon>Eurotiomycetidae</taxon>
        <taxon>Eurotiales</taxon>
        <taxon>Aspergillaceae</taxon>
        <taxon>Penicillium</taxon>
    </lineage>
</organism>
<evidence type="ECO:0000313" key="2">
    <source>
        <dbReference type="Proteomes" id="UP001213681"/>
    </source>
</evidence>
<dbReference type="RefSeq" id="XP_056766077.1">
    <property type="nucleotide sequence ID" value="XM_056910373.1"/>
</dbReference>
<accession>A0AAD6C5C0</accession>
<comment type="caution">
    <text evidence="1">The sequence shown here is derived from an EMBL/GenBank/DDBJ whole genome shotgun (WGS) entry which is preliminary data.</text>
</comment>
<evidence type="ECO:0000313" key="1">
    <source>
        <dbReference type="EMBL" id="KAJ5450542.1"/>
    </source>
</evidence>
<gene>
    <name evidence="1" type="ORF">N7458_006991</name>
</gene>
<dbReference type="EMBL" id="JAPVEA010000006">
    <property type="protein sequence ID" value="KAJ5450542.1"/>
    <property type="molecule type" value="Genomic_DNA"/>
</dbReference>
<reference evidence="1" key="1">
    <citation type="submission" date="2022-12" db="EMBL/GenBank/DDBJ databases">
        <authorList>
            <person name="Petersen C."/>
        </authorList>
    </citation>
    <scope>NUCLEOTIDE SEQUENCE</scope>
    <source>
        <strain evidence="1">IBT 16125</strain>
    </source>
</reference>
<dbReference type="GeneID" id="81600616"/>
<dbReference type="Proteomes" id="UP001213681">
    <property type="component" value="Unassembled WGS sequence"/>
</dbReference>
<reference evidence="1" key="2">
    <citation type="journal article" date="2023" name="IMA Fungus">
        <title>Comparative genomic study of the Penicillium genus elucidates a diverse pangenome and 15 lateral gene transfer events.</title>
        <authorList>
            <person name="Petersen C."/>
            <person name="Sorensen T."/>
            <person name="Nielsen M.R."/>
            <person name="Sondergaard T.E."/>
            <person name="Sorensen J.L."/>
            <person name="Fitzpatrick D.A."/>
            <person name="Frisvad J.C."/>
            <person name="Nielsen K.L."/>
        </authorList>
    </citation>
    <scope>NUCLEOTIDE SEQUENCE</scope>
    <source>
        <strain evidence="1">IBT 16125</strain>
    </source>
</reference>
<protein>
    <submittedName>
        <fullName evidence="1">Uncharacterized protein</fullName>
    </submittedName>
</protein>
<dbReference type="AlphaFoldDB" id="A0AAD6C5C0"/>